<evidence type="ECO:0000256" key="2">
    <source>
        <dbReference type="ARBA" id="ARBA00010999"/>
    </source>
</evidence>
<evidence type="ECO:0000256" key="3">
    <source>
        <dbReference type="ARBA" id="ARBA00022614"/>
    </source>
</evidence>
<dbReference type="SMART" id="SM00368">
    <property type="entry name" value="LRR_RI"/>
    <property type="match status" value="6"/>
</dbReference>
<dbReference type="FunFam" id="1.25.40.10:FF:000961">
    <property type="entry name" value="Protein TONSOKU"/>
    <property type="match status" value="1"/>
</dbReference>
<keyword evidence="8" id="KW-0802">TPR repeat</keyword>
<keyword evidence="6" id="KW-0539">Nucleus</keyword>
<keyword evidence="9" id="KW-0175">Coiled coil</keyword>
<dbReference type="SUPFAM" id="SSF48452">
    <property type="entry name" value="TPR-like"/>
    <property type="match status" value="2"/>
</dbReference>
<dbReference type="InterPro" id="IPR032675">
    <property type="entry name" value="LRR_dom_sf"/>
</dbReference>
<evidence type="ECO:0000313" key="12">
    <source>
        <dbReference type="Proteomes" id="UP001420932"/>
    </source>
</evidence>
<keyword evidence="3" id="KW-0433">Leucine-rich repeat</keyword>
<dbReference type="GO" id="GO:0040029">
    <property type="term" value="P:epigenetic regulation of gene expression"/>
    <property type="evidence" value="ECO:0007669"/>
    <property type="project" value="InterPro"/>
</dbReference>
<dbReference type="InterPro" id="IPR044227">
    <property type="entry name" value="TONSOKU"/>
</dbReference>
<keyword evidence="4" id="KW-0677">Repeat</keyword>
<evidence type="ECO:0000256" key="10">
    <source>
        <dbReference type="SAM" id="MobiDB-lite"/>
    </source>
</evidence>
<sequence length="1313" mass="146973">MARDDAELSAAKRAYRQASSVGSSQEEARWANMIGNILKNRGEYVEALKWFRIDYEISVKFLPEKQLLPTCQSLGEVYLRLQEFKQALIYQKKHLELAKDSQDLVEQQRAMTQLGRTYHEMFLKSDDDHYSVRNAKKYFRSSMKLARTLKESMRPNKSSSFLKEFIDAHNNIGMIEMDLDNLDAAEKILLEGLKICDEEEVIEDDDGRSRLHHNLGSVYMEMRRWDNAREHIEKDIIICKRIGHRQGEAKGYINLGELHYRLQKYEEALMCYQKAHDVVKSLEDEDALVENIDENIRTIKEAAKVMDDLKNEEQNLKKQIRTTAIAKGTPRERKCLLQKNASLDLLIEKASMIFAWKKHLEFSKKKKSVATELCDKEKLSDSFLAIGESYQKLRNFIKALKWYQKSWTTYKSIGNLEGQALAKVNIGGVLDSNGDWSVEANLPAVQISALENMHYSHMIRFDNVEEAKRLQNMIQDLKSSRNTEVNRESLVRECCSETESEEDEDSSRDGARALNSSKKMSESASNRSKRPTVADELMDDTPLMISLLDPTKTISYPKACEGEKRRKLIETSPKGINKSVDNQFPLVGRKRVRVVLSDDESDGHNEAEVSRVAIRDESIEDVATSCEFRKSDGSTHLANELQDASLFATREIRSASTPINLEESTCSFKSGSSKVTSHNGRNLRFRSAESPNASNFQVSGSKNAEDHVSDNLLENDNHDAFNLRTSDEEYIHHMTFKIEDKIVHVDGSSCMVGDYLSIECLKVEVACMYYLQLSEEKKARGWVQKRLMKLYVDCCKKWHEAPHMKLLKKLYRLEVSEDEVVLSDCELQDVSIAPLLDALQQHKTIAVLDLSHNLIGNETMEKLQQIFLSSGQKYGGLTLDLHCNQLGPTSLFQICECPVLLARLEVLNISGNRLTDACGSYLSTIMENCKALYCLNIEQCSITSRTIQKVADAIGSESVLAQLHLGHNPITGNALVNLLAKLATLKRFSELSLNGLKLNKPIVDALCQLARSSCLSGLMLGGTSIGADGAQHLVNALSTGPQELLKLDLSYCGLDSQSPATLFTDINLFGGIVELNLSGNSIALEGLNALELLLMNAQCSLRSLVLNKCNLGLSGITKIIQALAENKSLEDLNLAENAENLYKVLENNSALHCVSTQETSSKSLQPKLCLSDATQSKSSFNKAEDVQQGMCVMNSECDLQVADSEDEQIEDRPATSSLDNSCTSSCRRNTSSASPFNQSIEDLATAIGLAKHLQMLDISGNGFSAEIIESLYTAWSSGLRSSGLSQRHIKEQLIHFSVQGKICCAVPKCCKKD</sequence>
<dbReference type="Pfam" id="PF13176">
    <property type="entry name" value="TPR_7"/>
    <property type="match status" value="1"/>
</dbReference>
<accession>A0AAP0PB90</accession>
<dbReference type="PANTHER" id="PTHR47684">
    <property type="entry name" value="PROTEIN TONSOKU"/>
    <property type="match status" value="1"/>
</dbReference>
<name>A0AAP0PB90_9MAGN</name>
<protein>
    <recommendedName>
        <fullName evidence="7">Protein TONSOKU</fullName>
    </recommendedName>
</protein>
<dbReference type="InterPro" id="IPR011990">
    <property type="entry name" value="TPR-like_helical_dom_sf"/>
</dbReference>
<dbReference type="GO" id="GO:0005654">
    <property type="term" value="C:nucleoplasm"/>
    <property type="evidence" value="ECO:0007669"/>
    <property type="project" value="UniProtKB-SubCell"/>
</dbReference>
<dbReference type="GO" id="GO:0042393">
    <property type="term" value="F:histone binding"/>
    <property type="evidence" value="ECO:0007669"/>
    <property type="project" value="UniProtKB-ARBA"/>
</dbReference>
<proteinExistence type="inferred from homology"/>
<feature type="compositionally biased region" description="Polar residues" evidence="10">
    <location>
        <begin position="514"/>
        <end position="526"/>
    </location>
</feature>
<dbReference type="Proteomes" id="UP001420932">
    <property type="component" value="Unassembled WGS sequence"/>
</dbReference>
<evidence type="ECO:0000256" key="8">
    <source>
        <dbReference type="PROSITE-ProRule" id="PRU00339"/>
    </source>
</evidence>
<dbReference type="FunFam" id="3.80.10.10:FF:000500">
    <property type="entry name" value="Protein TONSOKU"/>
    <property type="match status" value="1"/>
</dbReference>
<feature type="coiled-coil region" evidence="9">
    <location>
        <begin position="292"/>
        <end position="326"/>
    </location>
</feature>
<dbReference type="Pfam" id="PF13181">
    <property type="entry name" value="TPR_8"/>
    <property type="match status" value="1"/>
</dbReference>
<evidence type="ECO:0000313" key="11">
    <source>
        <dbReference type="EMBL" id="KAK9134545.1"/>
    </source>
</evidence>
<comment type="similarity">
    <text evidence="2">Belongs to the Tonsoku family.</text>
</comment>
<evidence type="ECO:0000256" key="7">
    <source>
        <dbReference type="ARBA" id="ARBA00069409"/>
    </source>
</evidence>
<dbReference type="SUPFAM" id="SSF52047">
    <property type="entry name" value="RNI-like"/>
    <property type="match status" value="1"/>
</dbReference>
<evidence type="ECO:0000256" key="9">
    <source>
        <dbReference type="SAM" id="Coils"/>
    </source>
</evidence>
<comment type="caution">
    <text evidence="11">The sequence shown here is derived from an EMBL/GenBank/DDBJ whole genome shotgun (WGS) entry which is preliminary data.</text>
</comment>
<dbReference type="InterPro" id="IPR019734">
    <property type="entry name" value="TPR_rpt"/>
</dbReference>
<dbReference type="Pfam" id="PF13424">
    <property type="entry name" value="TPR_12"/>
    <property type="match status" value="1"/>
</dbReference>
<feature type="repeat" description="TPR" evidence="8">
    <location>
        <begin position="249"/>
        <end position="282"/>
    </location>
</feature>
<comment type="subcellular location">
    <subcellularLocation>
        <location evidence="1">Nucleus</location>
        <location evidence="1">Nucleoplasm</location>
    </subcellularLocation>
</comment>
<dbReference type="GO" id="GO:0009933">
    <property type="term" value="P:meristem structural organization"/>
    <property type="evidence" value="ECO:0007669"/>
    <property type="project" value="InterPro"/>
</dbReference>
<feature type="compositionally biased region" description="Acidic residues" evidence="10">
    <location>
        <begin position="496"/>
        <end position="506"/>
    </location>
</feature>
<organism evidence="11 12">
    <name type="scientific">Stephania yunnanensis</name>
    <dbReference type="NCBI Taxonomy" id="152371"/>
    <lineage>
        <taxon>Eukaryota</taxon>
        <taxon>Viridiplantae</taxon>
        <taxon>Streptophyta</taxon>
        <taxon>Embryophyta</taxon>
        <taxon>Tracheophyta</taxon>
        <taxon>Spermatophyta</taxon>
        <taxon>Magnoliopsida</taxon>
        <taxon>Ranunculales</taxon>
        <taxon>Menispermaceae</taxon>
        <taxon>Menispermoideae</taxon>
        <taxon>Cissampelideae</taxon>
        <taxon>Stephania</taxon>
    </lineage>
</organism>
<evidence type="ECO:0000256" key="1">
    <source>
        <dbReference type="ARBA" id="ARBA00004642"/>
    </source>
</evidence>
<dbReference type="Gene3D" id="3.80.10.10">
    <property type="entry name" value="Ribonuclease Inhibitor"/>
    <property type="match status" value="1"/>
</dbReference>
<dbReference type="PROSITE" id="PS50005">
    <property type="entry name" value="TPR"/>
    <property type="match status" value="1"/>
</dbReference>
<reference evidence="11 12" key="1">
    <citation type="submission" date="2024-01" db="EMBL/GenBank/DDBJ databases">
        <title>Genome assemblies of Stephania.</title>
        <authorList>
            <person name="Yang L."/>
        </authorList>
    </citation>
    <scope>NUCLEOTIDE SEQUENCE [LARGE SCALE GENOMIC DNA]</scope>
    <source>
        <strain evidence="11">YNDBR</strain>
        <tissue evidence="11">Leaf</tissue>
    </source>
</reference>
<dbReference type="Gene3D" id="1.25.40.10">
    <property type="entry name" value="Tetratricopeptide repeat domain"/>
    <property type="match status" value="2"/>
</dbReference>
<evidence type="ECO:0000256" key="4">
    <source>
        <dbReference type="ARBA" id="ARBA00022737"/>
    </source>
</evidence>
<dbReference type="PANTHER" id="PTHR47684:SF1">
    <property type="entry name" value="PROTEIN TONSOKU"/>
    <property type="match status" value="1"/>
</dbReference>
<evidence type="ECO:0000256" key="6">
    <source>
        <dbReference type="ARBA" id="ARBA00023242"/>
    </source>
</evidence>
<dbReference type="GO" id="GO:0072423">
    <property type="term" value="P:response to DNA damage checkpoint signaling"/>
    <property type="evidence" value="ECO:0007669"/>
    <property type="project" value="InterPro"/>
</dbReference>
<evidence type="ECO:0000256" key="5">
    <source>
        <dbReference type="ARBA" id="ARBA00022853"/>
    </source>
</evidence>
<keyword evidence="5" id="KW-0156">Chromatin regulator</keyword>
<dbReference type="SMART" id="SM00028">
    <property type="entry name" value="TPR"/>
    <property type="match status" value="6"/>
</dbReference>
<gene>
    <name evidence="11" type="ORF">Syun_013875</name>
</gene>
<feature type="region of interest" description="Disordered" evidence="10">
    <location>
        <begin position="488"/>
        <end position="537"/>
    </location>
</feature>
<dbReference type="EMBL" id="JBBNAF010000006">
    <property type="protein sequence ID" value="KAK9134545.1"/>
    <property type="molecule type" value="Genomic_DNA"/>
</dbReference>
<feature type="region of interest" description="Disordered" evidence="10">
    <location>
        <begin position="1204"/>
        <end position="1223"/>
    </location>
</feature>
<keyword evidence="12" id="KW-1185">Reference proteome</keyword>